<comment type="caution">
    <text evidence="1">The sequence shown here is derived from an EMBL/GenBank/DDBJ whole genome shotgun (WGS) entry which is preliminary data.</text>
</comment>
<dbReference type="EMBL" id="JAUTWS010000010">
    <property type="protein sequence ID" value="MDO9709185.1"/>
    <property type="molecule type" value="Genomic_DNA"/>
</dbReference>
<reference evidence="1 2" key="1">
    <citation type="submission" date="2023-08" db="EMBL/GenBank/DDBJ databases">
        <title>The draft genome sequence of Paracraurococcus sp. LOR1-02.</title>
        <authorList>
            <person name="Kingkaew E."/>
            <person name="Tanasupawat S."/>
        </authorList>
    </citation>
    <scope>NUCLEOTIDE SEQUENCE [LARGE SCALE GENOMIC DNA]</scope>
    <source>
        <strain evidence="1 2">LOR1-02</strain>
    </source>
</reference>
<dbReference type="Proteomes" id="UP001243009">
    <property type="component" value="Unassembled WGS sequence"/>
</dbReference>
<gene>
    <name evidence="1" type="ORF">Q7A36_12600</name>
</gene>
<accession>A0ABT9DZL2</accession>
<sequence>MSGPSTYFAFGQTGTRSRGSFTAARNGDDVTITGTVTHGLYSPNNRSDEESFDFNPGQPGSFWGGVLESAGQAKPFGMRYSRDQDVTATLHRAPDGTLTLRSATWGPIR</sequence>
<dbReference type="RefSeq" id="WP_305104049.1">
    <property type="nucleotide sequence ID" value="NZ_JAUTWS010000010.1"/>
</dbReference>
<organism evidence="1 2">
    <name type="scientific">Paracraurococcus lichenis</name>
    <dbReference type="NCBI Taxonomy" id="3064888"/>
    <lineage>
        <taxon>Bacteria</taxon>
        <taxon>Pseudomonadati</taxon>
        <taxon>Pseudomonadota</taxon>
        <taxon>Alphaproteobacteria</taxon>
        <taxon>Acetobacterales</taxon>
        <taxon>Roseomonadaceae</taxon>
        <taxon>Paracraurococcus</taxon>
    </lineage>
</organism>
<name>A0ABT9DZL2_9PROT</name>
<protein>
    <submittedName>
        <fullName evidence="1">Uncharacterized protein</fullName>
    </submittedName>
</protein>
<evidence type="ECO:0000313" key="1">
    <source>
        <dbReference type="EMBL" id="MDO9709185.1"/>
    </source>
</evidence>
<keyword evidence="2" id="KW-1185">Reference proteome</keyword>
<evidence type="ECO:0000313" key="2">
    <source>
        <dbReference type="Proteomes" id="UP001243009"/>
    </source>
</evidence>
<proteinExistence type="predicted"/>